<dbReference type="AlphaFoldDB" id="A0A919WHB2"/>
<dbReference type="Gene3D" id="2.40.37.10">
    <property type="entry name" value="Lyase, Ornithine Decarboxylase, Chain A, domain 1"/>
    <property type="match status" value="1"/>
</dbReference>
<reference evidence="4" key="1">
    <citation type="submission" date="2021-03" db="EMBL/GenBank/DDBJ databases">
        <title>Antimicrobial resistance genes in bacteria isolated from Japanese honey, and their potential for conferring macrolide and lincosamide resistance in the American foulbrood pathogen Paenibacillus larvae.</title>
        <authorList>
            <person name="Okamoto M."/>
            <person name="Kumagai M."/>
            <person name="Kanamori H."/>
            <person name="Takamatsu D."/>
        </authorList>
    </citation>
    <scope>NUCLEOTIDE SEQUENCE</scope>
    <source>
        <strain evidence="4">J27TS8</strain>
    </source>
</reference>
<dbReference type="PANTHER" id="PTHR43727:SF2">
    <property type="entry name" value="GROUP IV DECARBOXYLASE"/>
    <property type="match status" value="1"/>
</dbReference>
<evidence type="ECO:0000256" key="2">
    <source>
        <dbReference type="ARBA" id="ARBA00022898"/>
    </source>
</evidence>
<dbReference type="RefSeq" id="WP_235879451.1">
    <property type="nucleotide sequence ID" value="NZ_BORC01000003.1"/>
</dbReference>
<keyword evidence="2" id="KW-0663">Pyridoxal phosphate</keyword>
<dbReference type="GO" id="GO:0009089">
    <property type="term" value="P:lysine biosynthetic process via diaminopimelate"/>
    <property type="evidence" value="ECO:0007669"/>
    <property type="project" value="TreeGrafter"/>
</dbReference>
<feature type="domain" description="Orn/DAP/Arg decarboxylase 2 N-terminal" evidence="3">
    <location>
        <begin position="52"/>
        <end position="297"/>
    </location>
</feature>
<dbReference type="PANTHER" id="PTHR43727">
    <property type="entry name" value="DIAMINOPIMELATE DECARBOXYLASE"/>
    <property type="match status" value="1"/>
</dbReference>
<dbReference type="EMBL" id="BORC01000003">
    <property type="protein sequence ID" value="GIN61995.1"/>
    <property type="molecule type" value="Genomic_DNA"/>
</dbReference>
<dbReference type="Proteomes" id="UP000682111">
    <property type="component" value="Unassembled WGS sequence"/>
</dbReference>
<dbReference type="InterPro" id="IPR022644">
    <property type="entry name" value="De-COase2_N"/>
</dbReference>
<accession>A0A919WHB2</accession>
<protein>
    <submittedName>
        <fullName evidence="4">Diaminopimelate decarboxylase</fullName>
    </submittedName>
</protein>
<organism evidence="4 5">
    <name type="scientific">Robertmurraya siralis</name>
    <dbReference type="NCBI Taxonomy" id="77777"/>
    <lineage>
        <taxon>Bacteria</taxon>
        <taxon>Bacillati</taxon>
        <taxon>Bacillota</taxon>
        <taxon>Bacilli</taxon>
        <taxon>Bacillales</taxon>
        <taxon>Bacillaceae</taxon>
        <taxon>Robertmurraya</taxon>
    </lineage>
</organism>
<dbReference type="GO" id="GO:0008836">
    <property type="term" value="F:diaminopimelate decarboxylase activity"/>
    <property type="evidence" value="ECO:0007669"/>
    <property type="project" value="TreeGrafter"/>
</dbReference>
<evidence type="ECO:0000256" key="1">
    <source>
        <dbReference type="ARBA" id="ARBA00001933"/>
    </source>
</evidence>
<keyword evidence="5" id="KW-1185">Reference proteome</keyword>
<dbReference type="SUPFAM" id="SSF51419">
    <property type="entry name" value="PLP-binding barrel"/>
    <property type="match status" value="1"/>
</dbReference>
<dbReference type="InterPro" id="IPR029066">
    <property type="entry name" value="PLP-binding_barrel"/>
</dbReference>
<sequence length="432" mass="49101">MKSSVQDRNLVIDLMGKNMNYEIVQSLAKSCGGAFFLLDLDQLENNYHKINQAFKKQYNNFIIAYSYKTNYLPALCKKLISLGAYSEVVSRLEYDLALRLGENGKHIIFNGPIKSKEDIYFALQQESIINLDSFYEIDYVKQYASENPSRSISLGVRVNFALMEDGESILQDGYDVSRFGFSVENGDLERAIYELKKIAQVKIIGLHGHFSTRTRSLAFFRHKTERLCQLAKKYINETLQFIDIGGGIYGELPKSFNRTVPSFDDYAAAIGSVMRNEFAGASNKPKLILEPGVSMVANTMSFACQVMEHKRVQGTSFILVDGSAYNIKPTMHKSNLPFKIVAKNHNSKLEHLFHIVGYTCMERDYLAHNVHGTLPQQGDYLIFEQVGAYTLVLNPLFIKERPAVVAREKGQAFLIRKKETLADAFNENIYRF</sequence>
<name>A0A919WHB2_9BACI</name>
<comment type="caution">
    <text evidence="4">The sequence shown here is derived from an EMBL/GenBank/DDBJ whole genome shotgun (WGS) entry which is preliminary data.</text>
</comment>
<proteinExistence type="predicted"/>
<dbReference type="Gene3D" id="3.20.20.10">
    <property type="entry name" value="Alanine racemase"/>
    <property type="match status" value="1"/>
</dbReference>
<evidence type="ECO:0000313" key="4">
    <source>
        <dbReference type="EMBL" id="GIN61995.1"/>
    </source>
</evidence>
<evidence type="ECO:0000313" key="5">
    <source>
        <dbReference type="Proteomes" id="UP000682111"/>
    </source>
</evidence>
<dbReference type="SUPFAM" id="SSF50621">
    <property type="entry name" value="Alanine racemase C-terminal domain-like"/>
    <property type="match status" value="1"/>
</dbReference>
<evidence type="ECO:0000259" key="3">
    <source>
        <dbReference type="Pfam" id="PF02784"/>
    </source>
</evidence>
<dbReference type="InterPro" id="IPR009006">
    <property type="entry name" value="Ala_racemase/Decarboxylase_C"/>
</dbReference>
<comment type="cofactor">
    <cofactor evidence="1">
        <name>pyridoxal 5'-phosphate</name>
        <dbReference type="ChEBI" id="CHEBI:597326"/>
    </cofactor>
</comment>
<gene>
    <name evidence="4" type="primary">lysA1</name>
    <name evidence="4" type="ORF">J27TS8_19880</name>
</gene>
<dbReference type="Pfam" id="PF02784">
    <property type="entry name" value="Orn_Arg_deC_N"/>
    <property type="match status" value="1"/>
</dbReference>